<feature type="domain" description="Mycothiol-dependent maleylpyruvate isomerase metal-binding" evidence="1">
    <location>
        <begin position="8"/>
        <end position="98"/>
    </location>
</feature>
<dbReference type="InterPro" id="IPR024344">
    <property type="entry name" value="MDMPI_metal-binding"/>
</dbReference>
<dbReference type="Pfam" id="PF11716">
    <property type="entry name" value="MDMPI_N"/>
    <property type="match status" value="1"/>
</dbReference>
<comment type="caution">
    <text evidence="2">The sequence shown here is derived from an EMBL/GenBank/DDBJ whole genome shotgun (WGS) entry which is preliminary data.</text>
</comment>
<dbReference type="NCBIfam" id="TIGR03083">
    <property type="entry name" value="maleylpyruvate isomerase family mycothiol-dependent enzyme"/>
    <property type="match status" value="1"/>
</dbReference>
<protein>
    <submittedName>
        <fullName evidence="2">Uncharacterized protein (TIGR03083 family)</fullName>
    </submittedName>
</protein>
<reference evidence="2 3" key="1">
    <citation type="submission" date="2019-06" db="EMBL/GenBank/DDBJ databases">
        <title>Sequencing the genomes of 1000 actinobacteria strains.</title>
        <authorList>
            <person name="Klenk H.-P."/>
        </authorList>
    </citation>
    <scope>NUCLEOTIDE SEQUENCE [LARGE SCALE GENOMIC DNA]</scope>
    <source>
        <strain evidence="2 3">DSM 19828</strain>
    </source>
</reference>
<dbReference type="OrthoDB" id="5178565at2"/>
<dbReference type="InterPro" id="IPR017517">
    <property type="entry name" value="Maleyloyr_isom"/>
</dbReference>
<dbReference type="InterPro" id="IPR034660">
    <property type="entry name" value="DinB/YfiT-like"/>
</dbReference>
<dbReference type="RefSeq" id="WP_141927080.1">
    <property type="nucleotide sequence ID" value="NZ_BAABCI010000004.1"/>
</dbReference>
<sequence length="203" mass="22021">MSDIWNLVHAERHALVDDLSSLTDAQWQAPSLAEGWTVHDVAAHLVDNATATTWRLVKAMVKARGNFHRQNDTGLRAAKGATPQATLERMRAVAERTDTPPAPLASRLVEEIAHGEDIRRPLGIVREYPVAAIVPAIGYQLRTPHAFDGTKSLAKRVRFVADDADLAIGQGPELRGPALELLMVATRRAPREGALSGPGRALI</sequence>
<dbReference type="SUPFAM" id="SSF109854">
    <property type="entry name" value="DinB/YfiT-like putative metalloenzymes"/>
    <property type="match status" value="1"/>
</dbReference>
<dbReference type="AlphaFoldDB" id="A0A542EBW2"/>
<evidence type="ECO:0000313" key="3">
    <source>
        <dbReference type="Proteomes" id="UP000320806"/>
    </source>
</evidence>
<proteinExistence type="predicted"/>
<dbReference type="GO" id="GO:0046872">
    <property type="term" value="F:metal ion binding"/>
    <property type="evidence" value="ECO:0007669"/>
    <property type="project" value="InterPro"/>
</dbReference>
<gene>
    <name evidence="2" type="ORF">FB459_0120</name>
</gene>
<keyword evidence="3" id="KW-1185">Reference proteome</keyword>
<name>A0A542EBW2_9MICO</name>
<accession>A0A542EBW2</accession>
<evidence type="ECO:0000259" key="1">
    <source>
        <dbReference type="Pfam" id="PF11716"/>
    </source>
</evidence>
<evidence type="ECO:0000313" key="2">
    <source>
        <dbReference type="EMBL" id="TQJ12756.1"/>
    </source>
</evidence>
<dbReference type="Gene3D" id="1.20.120.450">
    <property type="entry name" value="dinb family like domain"/>
    <property type="match status" value="1"/>
</dbReference>
<dbReference type="Proteomes" id="UP000320806">
    <property type="component" value="Unassembled WGS sequence"/>
</dbReference>
<dbReference type="EMBL" id="VFMO01000001">
    <property type="protein sequence ID" value="TQJ12756.1"/>
    <property type="molecule type" value="Genomic_DNA"/>
</dbReference>
<organism evidence="2 3">
    <name type="scientific">Yimella lutea</name>
    <dbReference type="NCBI Taxonomy" id="587872"/>
    <lineage>
        <taxon>Bacteria</taxon>
        <taxon>Bacillati</taxon>
        <taxon>Actinomycetota</taxon>
        <taxon>Actinomycetes</taxon>
        <taxon>Micrococcales</taxon>
        <taxon>Dermacoccaceae</taxon>
        <taxon>Yimella</taxon>
    </lineage>
</organism>